<name>A0ABU3Z6S4_9FIRM</name>
<keyword evidence="3" id="KW-1185">Reference proteome</keyword>
<sequence length="82" mass="9055">METLLASPILSTVTTVIVAIVAFKMAFFTIKKVVVNLVLGFVAYYAAVHMFNIPMDVGFWLWALTALFGPIPMIVVAIWHAL</sequence>
<protein>
    <submittedName>
        <fullName evidence="2">Uncharacterized protein</fullName>
    </submittedName>
</protein>
<evidence type="ECO:0000313" key="2">
    <source>
        <dbReference type="EMBL" id="MDV5087609.1"/>
    </source>
</evidence>
<reference evidence="2 3" key="1">
    <citation type="submission" date="2023-10" db="EMBL/GenBank/DDBJ databases">
        <title>Veillonella sp. nov., isolated from a pig farm feces dump.</title>
        <authorList>
            <person name="Chang Y.-H."/>
        </authorList>
    </citation>
    <scope>NUCLEOTIDE SEQUENCE [LARGE SCALE GENOMIC DNA]</scope>
    <source>
        <strain evidence="2 3">YH-vei2233</strain>
    </source>
</reference>
<feature type="transmembrane region" description="Helical" evidence="1">
    <location>
        <begin position="59"/>
        <end position="79"/>
    </location>
</feature>
<keyword evidence="1" id="KW-1133">Transmembrane helix</keyword>
<dbReference type="EMBL" id="JAWJZB010000002">
    <property type="protein sequence ID" value="MDV5087609.1"/>
    <property type="molecule type" value="Genomic_DNA"/>
</dbReference>
<evidence type="ECO:0000313" key="3">
    <source>
        <dbReference type="Proteomes" id="UP001272515"/>
    </source>
</evidence>
<comment type="caution">
    <text evidence="2">The sequence shown here is derived from an EMBL/GenBank/DDBJ whole genome shotgun (WGS) entry which is preliminary data.</text>
</comment>
<gene>
    <name evidence="2" type="ORF">RVY80_01910</name>
</gene>
<dbReference type="RefSeq" id="WP_295191462.1">
    <property type="nucleotide sequence ID" value="NZ_JAWJZA010000005.1"/>
</dbReference>
<keyword evidence="1" id="KW-0812">Transmembrane</keyword>
<evidence type="ECO:0000256" key="1">
    <source>
        <dbReference type="SAM" id="Phobius"/>
    </source>
</evidence>
<organism evidence="2 3">
    <name type="scientific">Veillonella absiana</name>
    <dbReference type="NCBI Taxonomy" id="3079305"/>
    <lineage>
        <taxon>Bacteria</taxon>
        <taxon>Bacillati</taxon>
        <taxon>Bacillota</taxon>
        <taxon>Negativicutes</taxon>
        <taxon>Veillonellales</taxon>
        <taxon>Veillonellaceae</taxon>
        <taxon>Veillonella</taxon>
    </lineage>
</organism>
<dbReference type="Proteomes" id="UP001272515">
    <property type="component" value="Unassembled WGS sequence"/>
</dbReference>
<feature type="transmembrane region" description="Helical" evidence="1">
    <location>
        <begin position="34"/>
        <end position="53"/>
    </location>
</feature>
<feature type="transmembrane region" description="Helical" evidence="1">
    <location>
        <begin position="6"/>
        <end position="27"/>
    </location>
</feature>
<accession>A0ABU3Z6S4</accession>
<proteinExistence type="predicted"/>
<keyword evidence="1" id="KW-0472">Membrane</keyword>